<sequence length="93" mass="10104">MFNLFKLQTYAGLQDSYSANPNLKFIIGNPGEKAVVTETIVGPHQKGRVRFRGSWWSARCLEEAVIAAGEAVVVVGISQITLIVEPIGGFPRS</sequence>
<proteinExistence type="predicted"/>
<organism evidence="2">
    <name type="scientific">Planktothricoides sp. SpSt-374</name>
    <dbReference type="NCBI Taxonomy" id="2282167"/>
    <lineage>
        <taxon>Bacteria</taxon>
        <taxon>Bacillati</taxon>
        <taxon>Cyanobacteriota</taxon>
        <taxon>Cyanophyceae</taxon>
        <taxon>Oscillatoriophycideae</taxon>
        <taxon>Oscillatoriales</taxon>
        <taxon>Oscillatoriaceae</taxon>
        <taxon>Planktothricoides</taxon>
    </lineage>
</organism>
<accession>A0A7C3VHX3</accession>
<reference evidence="2" key="1">
    <citation type="journal article" date="2020" name="mSystems">
        <title>Genome- and Community-Level Interaction Insights into Carbon Utilization and Element Cycling Functions of Hydrothermarchaeota in Hydrothermal Sediment.</title>
        <authorList>
            <person name="Zhou Z."/>
            <person name="Liu Y."/>
            <person name="Xu W."/>
            <person name="Pan J."/>
            <person name="Luo Z.H."/>
            <person name="Li M."/>
        </authorList>
    </citation>
    <scope>NUCLEOTIDE SEQUENCE [LARGE SCALE GENOMIC DNA]</scope>
    <source>
        <strain evidence="2">SpSt-374</strain>
    </source>
</reference>
<dbReference type="InterPro" id="IPR012340">
    <property type="entry name" value="NA-bd_OB-fold"/>
</dbReference>
<dbReference type="AlphaFoldDB" id="A0A7C3VHX3"/>
<name>A0A7C3VHX3_9CYAN</name>
<protein>
    <submittedName>
        <fullName evidence="2">NfeD family protein</fullName>
    </submittedName>
</protein>
<evidence type="ECO:0000313" key="2">
    <source>
        <dbReference type="EMBL" id="HGG01499.1"/>
    </source>
</evidence>
<dbReference type="Gene3D" id="2.40.50.140">
    <property type="entry name" value="Nucleic acid-binding proteins"/>
    <property type="match status" value="1"/>
</dbReference>
<dbReference type="SUPFAM" id="SSF141322">
    <property type="entry name" value="NfeD domain-like"/>
    <property type="match status" value="1"/>
</dbReference>
<gene>
    <name evidence="2" type="ORF">ENR15_12830</name>
</gene>
<dbReference type="EMBL" id="DSPX01000128">
    <property type="protein sequence ID" value="HGG01499.1"/>
    <property type="molecule type" value="Genomic_DNA"/>
</dbReference>
<dbReference type="Pfam" id="PF01957">
    <property type="entry name" value="NfeD"/>
    <property type="match status" value="1"/>
</dbReference>
<feature type="domain" description="NfeD-like C-terminal" evidence="1">
    <location>
        <begin position="31"/>
        <end position="86"/>
    </location>
</feature>
<dbReference type="InterPro" id="IPR002810">
    <property type="entry name" value="NfeD-like_C"/>
</dbReference>
<evidence type="ECO:0000259" key="1">
    <source>
        <dbReference type="Pfam" id="PF01957"/>
    </source>
</evidence>
<comment type="caution">
    <text evidence="2">The sequence shown here is derived from an EMBL/GenBank/DDBJ whole genome shotgun (WGS) entry which is preliminary data.</text>
</comment>